<evidence type="ECO:0000313" key="2">
    <source>
        <dbReference type="Proteomes" id="UP000605013"/>
    </source>
</evidence>
<dbReference type="EMBL" id="JAEMEF010000001">
    <property type="protein sequence ID" value="MBL7558446.1"/>
    <property type="molecule type" value="Genomic_DNA"/>
</dbReference>
<reference evidence="1 2" key="1">
    <citation type="submission" date="2020-12" db="EMBL/GenBank/DDBJ databases">
        <title>Olleya sediminilitoris sp. nov., isolated from a tidal flat.</title>
        <authorList>
            <person name="Park S."/>
            <person name="Yoon J.-H."/>
        </authorList>
    </citation>
    <scope>NUCLEOTIDE SEQUENCE [LARGE SCALE GENOMIC DNA]</scope>
    <source>
        <strain evidence="1 2">YSTF-M6</strain>
    </source>
</reference>
<evidence type="ECO:0000313" key="1">
    <source>
        <dbReference type="EMBL" id="MBL7558446.1"/>
    </source>
</evidence>
<organism evidence="1 2">
    <name type="scientific">Olleya sediminilitoris</name>
    <dbReference type="NCBI Taxonomy" id="2795739"/>
    <lineage>
        <taxon>Bacteria</taxon>
        <taxon>Pseudomonadati</taxon>
        <taxon>Bacteroidota</taxon>
        <taxon>Flavobacteriia</taxon>
        <taxon>Flavobacteriales</taxon>
        <taxon>Flavobacteriaceae</taxon>
    </lineage>
</organism>
<comment type="caution">
    <text evidence="1">The sequence shown here is derived from an EMBL/GenBank/DDBJ whole genome shotgun (WGS) entry which is preliminary data.</text>
</comment>
<protein>
    <submittedName>
        <fullName evidence="1">Uncharacterized protein</fullName>
    </submittedName>
</protein>
<dbReference type="Proteomes" id="UP000605013">
    <property type="component" value="Unassembled WGS sequence"/>
</dbReference>
<sequence>MKTERLLLLIILALVVSNLFLKQCSNFKAQDQPTVTITKDTIWQTKVDTFKVQTVKYKTVYVNKEDTSQIIENLTETEDASLFNQAKVYQDTLSNDDIDIYSYNLLDGNLLDSQLSYKLKVPRQITVTKTIEHPKTFRSGLYAFTEVGGNTQQLSNLSLGLQYNRKGNWFASYRLNLNQLQSPTHNVGVGVRVFK</sequence>
<keyword evidence="2" id="KW-1185">Reference proteome</keyword>
<proteinExistence type="predicted"/>
<accession>A0ABS1WH43</accession>
<name>A0ABS1WH43_9FLAO</name>
<gene>
    <name evidence="1" type="ORF">JAO71_01420</name>
</gene>